<feature type="region of interest" description="Disordered" evidence="27">
    <location>
        <begin position="554"/>
        <end position="615"/>
    </location>
</feature>
<evidence type="ECO:0000256" key="26">
    <source>
        <dbReference type="RuleBase" id="RU000688"/>
    </source>
</evidence>
<evidence type="ECO:0000256" key="15">
    <source>
        <dbReference type="ARBA" id="ARBA00023136"/>
    </source>
</evidence>
<dbReference type="PROSITE" id="PS50001">
    <property type="entry name" value="SH2"/>
    <property type="match status" value="1"/>
</dbReference>
<feature type="domain" description="PIPK" evidence="33">
    <location>
        <begin position="32"/>
        <end position="410"/>
    </location>
</feature>
<keyword evidence="16" id="KW-0829">Tyrosine-protein kinase</keyword>
<dbReference type="InterPro" id="IPR011009">
    <property type="entry name" value="Kinase-like_dom_sf"/>
</dbReference>
<comment type="catalytic activity">
    <reaction evidence="21">
        <text>L-tyrosyl-[protein] + ATP = O-phospho-L-tyrosyl-[protein] + ADP + H(+)</text>
        <dbReference type="Rhea" id="RHEA:10596"/>
        <dbReference type="Rhea" id="RHEA-COMP:10136"/>
        <dbReference type="Rhea" id="RHEA-COMP:20101"/>
        <dbReference type="ChEBI" id="CHEBI:15378"/>
        <dbReference type="ChEBI" id="CHEBI:30616"/>
        <dbReference type="ChEBI" id="CHEBI:46858"/>
        <dbReference type="ChEBI" id="CHEBI:61978"/>
        <dbReference type="ChEBI" id="CHEBI:456216"/>
        <dbReference type="EC" id="2.7.10.2"/>
    </reaction>
</comment>
<gene>
    <name evidence="34" type="ORF">Q7C36_021037</name>
</gene>
<dbReference type="SUPFAM" id="SSF55550">
    <property type="entry name" value="SH2 domain"/>
    <property type="match status" value="1"/>
</dbReference>
<evidence type="ECO:0000259" key="33">
    <source>
        <dbReference type="PROSITE" id="PS51455"/>
    </source>
</evidence>
<evidence type="ECO:0000256" key="23">
    <source>
        <dbReference type="PROSITE-ProRule" id="PRU00192"/>
    </source>
</evidence>
<sequence>MASLSNPPPSKLRRTKSKKKHFVHQKVEVFRASDPVLSVFMWGINHTVSDMLHVPAPVMLLPDDFKANSKIKVNYHLFNKENLPGHFKFKEYCPQVFRNLRERFGIEDQDYQMSLGRSSPLKDNEVQDEHLLLTSYDRLLIIKQISSEEVEDMHNILSEYHQHIVKSHGITLLPQFLGMYRVTVNNEDTYFIIMRNMFSHRLTIHTKYDLKGSLVSREASDKEKEKDLPTFKDMDFRNNMQRLYISDEEKEKLMEKLNRDVDFLVRLKLMDYSLLLGIHDMDRGEREEEEEDEDSACEEDDGQENCMSMSASASPSTSPEGGAGSVPTRKTTTVTEFDPCVDVYGIQSAAGAPQREVYFMGLINILTHYDTKKKAAHAAKTVKHGSGAEISTVHPEQYGKRFLEHVFQLLLAHFIIKMQSENDSVWVYDHCNIELDFASRRIGLFLLHLVLFIVGVVLNLTVVWVNWHRRRTRNTVIFCILNMGVADSMLMLLLPISMLEVALDHVWLWGDFLCRFANLIVVANIYASSFFLAYISVERYLSLAQGTAPKTTTISEKRLPMGATKSKPKDQGQRSLSLDGTIGSGSSGGHYLNSGPQTQTPNRSPAVGTSRRSNTYHTNSAEHQLFGGADPTASITSPIRAGVTTFVALYDYESRTSADLTFKKGERLQILNNTEGDWWLASSLTTGKSGYIPSNYVAPSDSIQAEEWFFGKITRRDSERLLLNIQNRRGTFLVRESETTKGAYCLSVLDYDNTKGLNVKHYKIRKLDSGGFYITSRTQFSNLQQLVLHYRTHADGLCHVLTDICPMLKPQTQGLARDAWEIPRESLRLDLKLGQGCFGEVWMGTWNGTTRVAIKTLKPGTMSPEAFLEEAQVMKKLRHEKLVQLYAVVSEEPIYIVTEYMSQGSLLDFLKGEKGKYLRLPQLVDMASQIAAGMAYVERMNYVHRDLRAANILVGDSLVCKVADFGLARLIEDNEYTARQGAKFPIKWTAPEAALYGRFTIKSDVWSFGVLLTELATKGRVPYPGMVNREVLDQVERGYRMPCPTECPASMHELMLNCWRREPEERPTFEYLQGFLEDYFTSTEPQYQPGENL</sequence>
<dbReference type="PANTHER" id="PTHR24418">
    <property type="entry name" value="TYROSINE-PROTEIN KINASE"/>
    <property type="match status" value="1"/>
</dbReference>
<evidence type="ECO:0000259" key="29">
    <source>
        <dbReference type="PROSITE" id="PS50001"/>
    </source>
</evidence>
<dbReference type="GO" id="GO:0046488">
    <property type="term" value="P:phosphatidylinositol metabolic process"/>
    <property type="evidence" value="ECO:0007669"/>
    <property type="project" value="UniProtKB-UniRule"/>
</dbReference>
<feature type="compositionally biased region" description="Acidic residues" evidence="27">
    <location>
        <begin position="287"/>
        <end position="303"/>
    </location>
</feature>
<evidence type="ECO:0000256" key="8">
    <source>
        <dbReference type="ARBA" id="ARBA00022707"/>
    </source>
</evidence>
<dbReference type="AlphaFoldDB" id="A0AA88LLD4"/>
<dbReference type="Gene3D" id="3.30.800.10">
    <property type="entry name" value="Phosphatidylinositol Phosphate Kinase II Beta"/>
    <property type="match status" value="1"/>
</dbReference>
<organism evidence="34 35">
    <name type="scientific">Tachysurus vachellii</name>
    <name type="common">Darkbarbel catfish</name>
    <name type="synonym">Pelteobagrus vachellii</name>
    <dbReference type="NCBI Taxonomy" id="175792"/>
    <lineage>
        <taxon>Eukaryota</taxon>
        <taxon>Metazoa</taxon>
        <taxon>Chordata</taxon>
        <taxon>Craniata</taxon>
        <taxon>Vertebrata</taxon>
        <taxon>Euteleostomi</taxon>
        <taxon>Actinopterygii</taxon>
        <taxon>Neopterygii</taxon>
        <taxon>Teleostei</taxon>
        <taxon>Ostariophysi</taxon>
        <taxon>Siluriformes</taxon>
        <taxon>Bagridae</taxon>
        <taxon>Tachysurus</taxon>
    </lineage>
</organism>
<dbReference type="InterPro" id="IPR027484">
    <property type="entry name" value="PInositol-4-P-5-kinase_N"/>
</dbReference>
<evidence type="ECO:0000256" key="28">
    <source>
        <dbReference type="SAM" id="Phobius"/>
    </source>
</evidence>
<keyword evidence="7 26" id="KW-0812">Transmembrane</keyword>
<dbReference type="PROSITE" id="PS00109">
    <property type="entry name" value="PROTEIN_KINASE_TYR"/>
    <property type="match status" value="1"/>
</dbReference>
<dbReference type="InterPro" id="IPR036860">
    <property type="entry name" value="SH2_dom_sf"/>
</dbReference>
<reference evidence="34" key="1">
    <citation type="submission" date="2023-08" db="EMBL/GenBank/DDBJ databases">
        <title>Pelteobagrus vachellii genome.</title>
        <authorList>
            <person name="Liu H."/>
        </authorList>
    </citation>
    <scope>NUCLEOTIDE SEQUENCE</scope>
    <source>
        <strain evidence="34">PRFRI_2022a</strain>
        <tissue evidence="34">Muscle</tissue>
    </source>
</reference>
<evidence type="ECO:0000256" key="18">
    <source>
        <dbReference type="ARBA" id="ARBA00036478"/>
    </source>
</evidence>
<dbReference type="GO" id="GO:0016020">
    <property type="term" value="C:membrane"/>
    <property type="evidence" value="ECO:0007669"/>
    <property type="project" value="UniProtKB-SubCell"/>
</dbReference>
<dbReference type="InterPro" id="IPR000276">
    <property type="entry name" value="GPCR_Rhodpsn"/>
</dbReference>
<dbReference type="InterPro" id="IPR000719">
    <property type="entry name" value="Prot_kinase_dom"/>
</dbReference>
<dbReference type="PRINTS" id="PR00237">
    <property type="entry name" value="GPCRRHODOPSN"/>
</dbReference>
<dbReference type="CDD" id="cd05071">
    <property type="entry name" value="PTKc_Src"/>
    <property type="match status" value="1"/>
</dbReference>
<feature type="domain" description="Protein kinase" evidence="31">
    <location>
        <begin position="827"/>
        <end position="1080"/>
    </location>
</feature>
<feature type="transmembrane region" description="Helical" evidence="28">
    <location>
        <begin position="442"/>
        <end position="464"/>
    </location>
</feature>
<dbReference type="Pfam" id="PF00001">
    <property type="entry name" value="7tm_1"/>
    <property type="match status" value="1"/>
</dbReference>
<dbReference type="GO" id="GO:0005737">
    <property type="term" value="C:cytoplasm"/>
    <property type="evidence" value="ECO:0007669"/>
    <property type="project" value="UniProtKB-SubCell"/>
</dbReference>
<dbReference type="EMBL" id="JAVHJS010000022">
    <property type="protein sequence ID" value="KAK2821694.1"/>
    <property type="molecule type" value="Genomic_DNA"/>
</dbReference>
<dbReference type="GO" id="GO:0004715">
    <property type="term" value="F:non-membrane spanning protein tyrosine kinase activity"/>
    <property type="evidence" value="ECO:0007669"/>
    <property type="project" value="UniProtKB-EC"/>
</dbReference>
<dbReference type="PROSITE" id="PS50262">
    <property type="entry name" value="G_PROTEIN_RECEP_F1_2"/>
    <property type="match status" value="1"/>
</dbReference>
<evidence type="ECO:0000256" key="12">
    <source>
        <dbReference type="ARBA" id="ARBA00022989"/>
    </source>
</evidence>
<dbReference type="SUPFAM" id="SSF56112">
    <property type="entry name" value="Protein kinase-like (PK-like)"/>
    <property type="match status" value="1"/>
</dbReference>
<evidence type="ECO:0000256" key="20">
    <source>
        <dbReference type="ARBA" id="ARBA00036950"/>
    </source>
</evidence>
<feature type="domain" description="SH3" evidence="30">
    <location>
        <begin position="641"/>
        <end position="702"/>
    </location>
</feature>
<keyword evidence="9 24" id="KW-0547">Nucleotide-binding</keyword>
<keyword evidence="35" id="KW-1185">Reference proteome</keyword>
<evidence type="ECO:0000256" key="21">
    <source>
        <dbReference type="ARBA" id="ARBA00051245"/>
    </source>
</evidence>
<feature type="compositionally biased region" description="Low complexity" evidence="27">
    <location>
        <begin position="307"/>
        <end position="320"/>
    </location>
</feature>
<feature type="transmembrane region" description="Helical" evidence="28">
    <location>
        <begin position="476"/>
        <end position="496"/>
    </location>
</feature>
<evidence type="ECO:0000256" key="6">
    <source>
        <dbReference type="ARBA" id="ARBA00022679"/>
    </source>
</evidence>
<evidence type="ECO:0000256" key="14">
    <source>
        <dbReference type="ARBA" id="ARBA00023098"/>
    </source>
</evidence>
<evidence type="ECO:0000256" key="24">
    <source>
        <dbReference type="PROSITE-ProRule" id="PRU00781"/>
    </source>
</evidence>
<protein>
    <recommendedName>
        <fullName evidence="36">Tyrosine-protein kinase</fullName>
    </recommendedName>
</protein>
<keyword evidence="17" id="KW-0449">Lipoprotein</keyword>
<dbReference type="InterPro" id="IPR017452">
    <property type="entry name" value="GPCR_Rhodpsn_7TM"/>
</dbReference>
<keyword evidence="4" id="KW-0963">Cytoplasm</keyword>
<evidence type="ECO:0000256" key="19">
    <source>
        <dbReference type="ARBA" id="ARBA00036698"/>
    </source>
</evidence>
<evidence type="ECO:0000256" key="3">
    <source>
        <dbReference type="ARBA" id="ARBA00022443"/>
    </source>
</evidence>
<dbReference type="SMART" id="SM00219">
    <property type="entry name" value="TyrKc"/>
    <property type="match status" value="1"/>
</dbReference>
<comment type="similarity">
    <text evidence="26">Belongs to the G-protein coupled receptor 1 family.</text>
</comment>
<dbReference type="InterPro" id="IPR020635">
    <property type="entry name" value="Tyr_kinase_cat_dom"/>
</dbReference>
<dbReference type="InterPro" id="IPR036028">
    <property type="entry name" value="SH3-like_dom_sf"/>
</dbReference>
<evidence type="ECO:0000256" key="13">
    <source>
        <dbReference type="ARBA" id="ARBA00022999"/>
    </source>
</evidence>
<dbReference type="FunFam" id="2.30.30.40:FF:000182">
    <property type="entry name" value="Tyrosine-protein kinase Fyn"/>
    <property type="match status" value="1"/>
</dbReference>
<dbReference type="SUPFAM" id="SSF81321">
    <property type="entry name" value="Family A G protein-coupled receptor-like"/>
    <property type="match status" value="1"/>
</dbReference>
<dbReference type="PROSITE" id="PS00237">
    <property type="entry name" value="G_PROTEIN_RECEP_F1_1"/>
    <property type="match status" value="1"/>
</dbReference>
<dbReference type="SMART" id="SM00330">
    <property type="entry name" value="PIPKc"/>
    <property type="match status" value="1"/>
</dbReference>
<evidence type="ECO:0000256" key="9">
    <source>
        <dbReference type="ARBA" id="ARBA00022741"/>
    </source>
</evidence>
<feature type="domain" description="G-protein coupled receptors family 1 profile" evidence="32">
    <location>
        <begin position="458"/>
        <end position="549"/>
    </location>
</feature>
<keyword evidence="15 28" id="KW-0472">Membrane</keyword>
<dbReference type="PRINTS" id="PR00452">
    <property type="entry name" value="SH3DOMAIN"/>
</dbReference>
<dbReference type="InterPro" id="IPR001245">
    <property type="entry name" value="Ser-Thr/Tyr_kinase_cat_dom"/>
</dbReference>
<dbReference type="PROSITE" id="PS50011">
    <property type="entry name" value="PROTEIN_KINASE_DOM"/>
    <property type="match status" value="1"/>
</dbReference>
<dbReference type="GO" id="GO:0005524">
    <property type="term" value="F:ATP binding"/>
    <property type="evidence" value="ECO:0007669"/>
    <property type="project" value="UniProtKB-UniRule"/>
</dbReference>
<dbReference type="FunFam" id="3.30.505.10:FF:000001">
    <property type="entry name" value="Tyrosine-protein kinase"/>
    <property type="match status" value="1"/>
</dbReference>
<keyword evidence="13 22" id="KW-0727">SH2 domain</keyword>
<keyword evidence="12 28" id="KW-1133">Transmembrane helix</keyword>
<dbReference type="InterPro" id="IPR002498">
    <property type="entry name" value="PInositol-4-P-4/5-kinase_core"/>
</dbReference>
<dbReference type="PROSITE" id="PS00107">
    <property type="entry name" value="PROTEIN_KINASE_ATP"/>
    <property type="match status" value="1"/>
</dbReference>
<dbReference type="InterPro" id="IPR050198">
    <property type="entry name" value="Non-receptor_tyrosine_kinases"/>
</dbReference>
<dbReference type="Proteomes" id="UP001187315">
    <property type="component" value="Unassembled WGS sequence"/>
</dbReference>
<dbReference type="PROSITE" id="PS50002">
    <property type="entry name" value="SH3"/>
    <property type="match status" value="1"/>
</dbReference>
<dbReference type="CDD" id="cd12008">
    <property type="entry name" value="SH3_Src"/>
    <property type="match status" value="1"/>
</dbReference>
<dbReference type="InterPro" id="IPR017441">
    <property type="entry name" value="Protein_kinase_ATP_BS"/>
</dbReference>
<dbReference type="CDD" id="cd10365">
    <property type="entry name" value="SH2_Src_Src"/>
    <property type="match status" value="1"/>
</dbReference>
<keyword evidence="26" id="KW-0675">Receptor</keyword>
<comment type="caution">
    <text evidence="34">The sequence shown here is derived from an EMBL/GenBank/DDBJ whole genome shotgun (WGS) entry which is preliminary data.</text>
</comment>
<dbReference type="Gene3D" id="1.20.1070.10">
    <property type="entry name" value="Rhodopsin 7-helix transmembrane proteins"/>
    <property type="match status" value="1"/>
</dbReference>
<comment type="catalytic activity">
    <reaction evidence="20">
        <text>1,2-dihexadecanoyl-sn-glycero-3-phospho-(1D-myo-inositol-5-phosphate) + GTP = 1,2-dihexadecanoyl-sn-glycero-3-phospho-(1D-myo-inositol-4,5-bisphosphate) + GDP + H(+)</text>
        <dbReference type="Rhea" id="RHEA:55964"/>
        <dbReference type="ChEBI" id="CHEBI:15378"/>
        <dbReference type="ChEBI" id="CHEBI:37565"/>
        <dbReference type="ChEBI" id="CHEBI:58189"/>
        <dbReference type="ChEBI" id="CHEBI:83423"/>
        <dbReference type="ChEBI" id="CHEBI:84968"/>
    </reaction>
    <physiologicalReaction direction="left-to-right" evidence="20">
        <dbReference type="Rhea" id="RHEA:55965"/>
    </physiologicalReaction>
</comment>
<evidence type="ECO:0000259" key="32">
    <source>
        <dbReference type="PROSITE" id="PS50262"/>
    </source>
</evidence>
<evidence type="ECO:0000256" key="17">
    <source>
        <dbReference type="ARBA" id="ARBA00023288"/>
    </source>
</evidence>
<dbReference type="PROSITE" id="PS51455">
    <property type="entry name" value="PIPK"/>
    <property type="match status" value="1"/>
</dbReference>
<dbReference type="Gene3D" id="2.30.30.40">
    <property type="entry name" value="SH3 Domains"/>
    <property type="match status" value="1"/>
</dbReference>
<dbReference type="SMART" id="SM00326">
    <property type="entry name" value="SH3"/>
    <property type="match status" value="1"/>
</dbReference>
<dbReference type="InterPro" id="IPR001452">
    <property type="entry name" value="SH3_domain"/>
</dbReference>
<evidence type="ECO:0000259" key="30">
    <source>
        <dbReference type="PROSITE" id="PS50002"/>
    </source>
</evidence>
<feature type="domain" description="SH2" evidence="29">
    <location>
        <begin position="708"/>
        <end position="805"/>
    </location>
</feature>
<comment type="subcellular location">
    <subcellularLocation>
        <location evidence="2">Cytoplasm</location>
    </subcellularLocation>
    <subcellularLocation>
        <location evidence="1">Membrane</location>
    </subcellularLocation>
</comment>
<keyword evidence="6 24" id="KW-0808">Transferase</keyword>
<evidence type="ECO:0000256" key="4">
    <source>
        <dbReference type="ARBA" id="ARBA00022490"/>
    </source>
</evidence>
<dbReference type="SUPFAM" id="SSF50044">
    <property type="entry name" value="SH3-domain"/>
    <property type="match status" value="1"/>
</dbReference>
<evidence type="ECO:0000256" key="1">
    <source>
        <dbReference type="ARBA" id="ARBA00004370"/>
    </source>
</evidence>
<feature type="region of interest" description="Disordered" evidence="27">
    <location>
        <begin position="283"/>
        <end position="331"/>
    </location>
</feature>
<dbReference type="Pfam" id="PF00018">
    <property type="entry name" value="SH3_1"/>
    <property type="match status" value="1"/>
</dbReference>
<evidence type="ECO:0000313" key="35">
    <source>
        <dbReference type="Proteomes" id="UP001187315"/>
    </source>
</evidence>
<comment type="catalytic activity">
    <reaction evidence="19">
        <text>a 1,2-diacyl-sn-glycero-3-phospho-(1D-myo-inositol-5-phosphate) + ATP = a 1,2-diacyl-sn-glycero-3-phospho-(1D-myo-inositol-4,5-bisphosphate) + ADP + H(+)</text>
        <dbReference type="Rhea" id="RHEA:12280"/>
        <dbReference type="ChEBI" id="CHEBI:15378"/>
        <dbReference type="ChEBI" id="CHEBI:30616"/>
        <dbReference type="ChEBI" id="CHEBI:57795"/>
        <dbReference type="ChEBI" id="CHEBI:58456"/>
        <dbReference type="ChEBI" id="CHEBI:456216"/>
        <dbReference type="EC" id="2.7.1.149"/>
    </reaction>
    <physiologicalReaction direction="left-to-right" evidence="19">
        <dbReference type="Rhea" id="RHEA:12281"/>
    </physiologicalReaction>
</comment>
<dbReference type="GO" id="GO:0016309">
    <property type="term" value="F:1-phosphatidylinositol-5-phosphate 4-kinase activity"/>
    <property type="evidence" value="ECO:0007669"/>
    <property type="project" value="UniProtKB-EC"/>
</dbReference>
<keyword evidence="10 24" id="KW-0418">Kinase</keyword>
<dbReference type="FunFam" id="3.30.200.20:FF:000016">
    <property type="entry name" value="Tyrosine-protein kinase"/>
    <property type="match status" value="1"/>
</dbReference>
<dbReference type="Pfam" id="PF00017">
    <property type="entry name" value="SH2"/>
    <property type="match status" value="1"/>
</dbReference>
<dbReference type="CDD" id="cd17305">
    <property type="entry name" value="PIPKc_PIP5KII"/>
    <property type="match status" value="1"/>
</dbReference>
<evidence type="ECO:0000256" key="2">
    <source>
        <dbReference type="ARBA" id="ARBA00004496"/>
    </source>
</evidence>
<evidence type="ECO:0008006" key="36">
    <source>
        <dbReference type="Google" id="ProtNLM"/>
    </source>
</evidence>
<dbReference type="PRINTS" id="PR00401">
    <property type="entry name" value="SH2DOMAIN"/>
</dbReference>
<dbReference type="InterPro" id="IPR027483">
    <property type="entry name" value="PInositol-4-P-4/5-kinase_C_sf"/>
</dbReference>
<dbReference type="Gene3D" id="3.30.200.20">
    <property type="entry name" value="Phosphorylase Kinase, domain 1"/>
    <property type="match status" value="1"/>
</dbReference>
<dbReference type="Pfam" id="PF07714">
    <property type="entry name" value="PK_Tyr_Ser-Thr"/>
    <property type="match status" value="1"/>
</dbReference>
<proteinExistence type="inferred from homology"/>
<dbReference type="FunFam" id="1.10.510.10:FF:000553">
    <property type="entry name" value="Tyrosine-protein kinase"/>
    <property type="match status" value="1"/>
</dbReference>
<dbReference type="SMART" id="SM00252">
    <property type="entry name" value="SH2"/>
    <property type="match status" value="1"/>
</dbReference>
<dbReference type="Pfam" id="PF01504">
    <property type="entry name" value="PIP5K"/>
    <property type="match status" value="1"/>
</dbReference>
<keyword evidence="26" id="KW-0807">Transducer</keyword>
<feature type="binding site" evidence="25">
    <location>
        <position position="855"/>
    </location>
    <ligand>
        <name>ATP</name>
        <dbReference type="ChEBI" id="CHEBI:30616"/>
    </ligand>
</feature>
<evidence type="ECO:0000256" key="11">
    <source>
        <dbReference type="ARBA" id="ARBA00022840"/>
    </source>
</evidence>
<keyword evidence="5" id="KW-0597">Phosphoprotein</keyword>
<evidence type="ECO:0000256" key="16">
    <source>
        <dbReference type="ARBA" id="ARBA00023137"/>
    </source>
</evidence>
<dbReference type="PRINTS" id="PR00109">
    <property type="entry name" value="TYRKINASE"/>
</dbReference>
<accession>A0AA88LLD4</accession>
<evidence type="ECO:0000259" key="31">
    <source>
        <dbReference type="PROSITE" id="PS50011"/>
    </source>
</evidence>
<keyword evidence="3 23" id="KW-0728">SH3 domain</keyword>
<evidence type="ECO:0000256" key="25">
    <source>
        <dbReference type="PROSITE-ProRule" id="PRU10141"/>
    </source>
</evidence>
<evidence type="ECO:0000313" key="34">
    <source>
        <dbReference type="EMBL" id="KAK2821694.1"/>
    </source>
</evidence>
<dbReference type="InterPro" id="IPR000980">
    <property type="entry name" value="SH2"/>
</dbReference>
<evidence type="ECO:0000256" key="10">
    <source>
        <dbReference type="ARBA" id="ARBA00022777"/>
    </source>
</evidence>
<dbReference type="Gene3D" id="3.30.810.10">
    <property type="entry name" value="2-Layer Sandwich"/>
    <property type="match status" value="2"/>
</dbReference>
<keyword evidence="14" id="KW-0443">Lipid metabolism</keyword>
<evidence type="ECO:0000256" key="27">
    <source>
        <dbReference type="SAM" id="MobiDB-lite"/>
    </source>
</evidence>
<feature type="compositionally biased region" description="Polar residues" evidence="27">
    <location>
        <begin position="594"/>
        <end position="603"/>
    </location>
</feature>
<dbReference type="SUPFAM" id="SSF56104">
    <property type="entry name" value="SAICAR synthase-like"/>
    <property type="match status" value="1"/>
</dbReference>
<dbReference type="Gene3D" id="1.10.510.10">
    <property type="entry name" value="Transferase(Phosphotransferase) domain 1"/>
    <property type="match status" value="1"/>
</dbReference>
<evidence type="ECO:0000256" key="5">
    <source>
        <dbReference type="ARBA" id="ARBA00022553"/>
    </source>
</evidence>
<evidence type="ECO:0000256" key="7">
    <source>
        <dbReference type="ARBA" id="ARBA00022692"/>
    </source>
</evidence>
<keyword evidence="8" id="KW-0519">Myristate</keyword>
<dbReference type="InterPro" id="IPR008266">
    <property type="entry name" value="Tyr_kinase_AS"/>
</dbReference>
<dbReference type="GO" id="GO:0004930">
    <property type="term" value="F:G protein-coupled receptor activity"/>
    <property type="evidence" value="ECO:0007669"/>
    <property type="project" value="UniProtKB-KW"/>
</dbReference>
<keyword evidence="26" id="KW-0297">G-protein coupled receptor</keyword>
<evidence type="ECO:0000256" key="22">
    <source>
        <dbReference type="PROSITE-ProRule" id="PRU00191"/>
    </source>
</evidence>
<dbReference type="FunFam" id="3.30.800.10:FF:000002">
    <property type="entry name" value="Phosphatidylinositol 5-phosphate 4-kinase type-2 beta"/>
    <property type="match status" value="1"/>
</dbReference>
<comment type="catalytic activity">
    <reaction evidence="18">
        <text>1,2-dihexadecanoyl-sn-glycero-3-phospho-(1D-myo-inositol-5-phosphate) + ATP = 1,2-dihexadecanoyl-sn-glycero-3-phospho-(1D-myo-inositol-4,5-bisphosphate) + ADP + H(+)</text>
        <dbReference type="Rhea" id="RHEA:55992"/>
        <dbReference type="ChEBI" id="CHEBI:15378"/>
        <dbReference type="ChEBI" id="CHEBI:30616"/>
        <dbReference type="ChEBI" id="CHEBI:83423"/>
        <dbReference type="ChEBI" id="CHEBI:84968"/>
        <dbReference type="ChEBI" id="CHEBI:456216"/>
    </reaction>
    <physiologicalReaction direction="left-to-right" evidence="18">
        <dbReference type="Rhea" id="RHEA:55993"/>
    </physiologicalReaction>
</comment>
<name>A0AA88LLD4_TACVA</name>
<dbReference type="Gene3D" id="3.30.505.10">
    <property type="entry name" value="SH2 domain"/>
    <property type="match status" value="1"/>
</dbReference>
<keyword evidence="11 24" id="KW-0067">ATP-binding</keyword>